<evidence type="ECO:0000313" key="10">
    <source>
        <dbReference type="Proteomes" id="UP000274661"/>
    </source>
</evidence>
<dbReference type="GO" id="GO:0005524">
    <property type="term" value="F:ATP binding"/>
    <property type="evidence" value="ECO:0007669"/>
    <property type="project" value="UniProtKB-KW"/>
</dbReference>
<keyword evidence="6 9" id="KW-0418">Kinase</keyword>
<dbReference type="InterPro" id="IPR011102">
    <property type="entry name" value="Sig_transdc_His_kinase_HWE"/>
</dbReference>
<keyword evidence="7" id="KW-0067">ATP-binding</keyword>
<dbReference type="Gene3D" id="3.30.565.10">
    <property type="entry name" value="Histidine kinase-like ATPase, C-terminal domain"/>
    <property type="match status" value="1"/>
</dbReference>
<dbReference type="RefSeq" id="WP_126718155.1">
    <property type="nucleotide sequence ID" value="NZ_RWJF01000001.1"/>
</dbReference>
<evidence type="ECO:0000256" key="4">
    <source>
        <dbReference type="ARBA" id="ARBA00022679"/>
    </source>
</evidence>
<dbReference type="SUPFAM" id="SSF55785">
    <property type="entry name" value="PYP-like sensor domain (PAS domain)"/>
    <property type="match status" value="1"/>
</dbReference>
<evidence type="ECO:0000259" key="8">
    <source>
        <dbReference type="SMART" id="SM00911"/>
    </source>
</evidence>
<evidence type="ECO:0000313" key="9">
    <source>
        <dbReference type="EMBL" id="RST30323.1"/>
    </source>
</evidence>
<evidence type="ECO:0000256" key="3">
    <source>
        <dbReference type="ARBA" id="ARBA00022553"/>
    </source>
</evidence>
<reference evidence="9 10" key="1">
    <citation type="submission" date="2018-12" db="EMBL/GenBank/DDBJ databases">
        <title>Sphingomonas sp. HMF7854 Genome sequencing and assembly.</title>
        <authorList>
            <person name="Cha I."/>
            <person name="Kang H."/>
            <person name="Kim H."/>
            <person name="Kang J."/>
            <person name="Joh K."/>
        </authorList>
    </citation>
    <scope>NUCLEOTIDE SEQUENCE [LARGE SCALE GENOMIC DNA]</scope>
    <source>
        <strain evidence="9 10">HMF7854</strain>
    </source>
</reference>
<proteinExistence type="predicted"/>
<evidence type="ECO:0000256" key="6">
    <source>
        <dbReference type="ARBA" id="ARBA00022777"/>
    </source>
</evidence>
<dbReference type="SMART" id="SM00911">
    <property type="entry name" value="HWE_HK"/>
    <property type="match status" value="1"/>
</dbReference>
<dbReference type="Pfam" id="PF07536">
    <property type="entry name" value="HWE_HK"/>
    <property type="match status" value="1"/>
</dbReference>
<gene>
    <name evidence="9" type="ORF">HMF7854_05415</name>
</gene>
<dbReference type="Gene3D" id="3.30.450.20">
    <property type="entry name" value="PAS domain"/>
    <property type="match status" value="1"/>
</dbReference>
<dbReference type="OrthoDB" id="9760752at2"/>
<sequence>MSFLNNGGKMGATIRSRDWSSDPLGPPEKWPAALKTSLGLILGSHFPQCVVWGDGLVTFPNDAYLPILGNKPDALGRRFDEIWSEVWPSLAPLVCEAFAGCANYIEDWPLTIERNGPPEQVWFTFCFSPIRDETGKVVGMLDIVTETTAQVLLHDRQRLLAGELNHRLKNLLTIIQAVVNQTLRRATDLGTANVNLSQRLAAIGRAADVLTAAEWEEAPIRDLVRNAVATSSGIDSRFRLSGPAICIKPLPALALTLALHELVTNAMKHGALSNDSGTVDLSWSLLANGEVDPHFTMAWQEHGGPPVRPPTRRGFGTLMIERSLRAYFPDGVWTRYEPDGLVFTIDSPFPGARLAAEPVTSDEAPTPRS</sequence>
<dbReference type="InterPro" id="IPR013656">
    <property type="entry name" value="PAS_4"/>
</dbReference>
<keyword evidence="5" id="KW-0547">Nucleotide-binding</keyword>
<dbReference type="InterPro" id="IPR035965">
    <property type="entry name" value="PAS-like_dom_sf"/>
</dbReference>
<name>A0A429V8L7_9SPHN</name>
<comment type="caution">
    <text evidence="9">The sequence shown here is derived from an EMBL/GenBank/DDBJ whole genome shotgun (WGS) entry which is preliminary data.</text>
</comment>
<feature type="domain" description="Signal transduction histidine kinase HWE region" evidence="8">
    <location>
        <begin position="163"/>
        <end position="244"/>
    </location>
</feature>
<evidence type="ECO:0000256" key="5">
    <source>
        <dbReference type="ARBA" id="ARBA00022741"/>
    </source>
</evidence>
<dbReference type="GO" id="GO:0004673">
    <property type="term" value="F:protein histidine kinase activity"/>
    <property type="evidence" value="ECO:0007669"/>
    <property type="project" value="UniProtKB-EC"/>
</dbReference>
<dbReference type="Proteomes" id="UP000274661">
    <property type="component" value="Unassembled WGS sequence"/>
</dbReference>
<evidence type="ECO:0000256" key="1">
    <source>
        <dbReference type="ARBA" id="ARBA00000085"/>
    </source>
</evidence>
<keyword evidence="4" id="KW-0808">Transferase</keyword>
<dbReference type="EC" id="2.7.13.3" evidence="2"/>
<dbReference type="AlphaFoldDB" id="A0A429V8L7"/>
<dbReference type="PANTHER" id="PTHR41523">
    <property type="entry name" value="TWO-COMPONENT SYSTEM SENSOR PROTEIN"/>
    <property type="match status" value="1"/>
</dbReference>
<keyword evidence="3" id="KW-0597">Phosphoprotein</keyword>
<evidence type="ECO:0000256" key="2">
    <source>
        <dbReference type="ARBA" id="ARBA00012438"/>
    </source>
</evidence>
<dbReference type="PANTHER" id="PTHR41523:SF7">
    <property type="entry name" value="HISTIDINE KINASE"/>
    <property type="match status" value="1"/>
</dbReference>
<accession>A0A429V8L7</accession>
<dbReference type="SUPFAM" id="SSF55874">
    <property type="entry name" value="ATPase domain of HSP90 chaperone/DNA topoisomerase II/histidine kinase"/>
    <property type="match status" value="1"/>
</dbReference>
<organism evidence="9 10">
    <name type="scientific">Sphingomonas ginkgonis</name>
    <dbReference type="NCBI Taxonomy" id="2315330"/>
    <lineage>
        <taxon>Bacteria</taxon>
        <taxon>Pseudomonadati</taxon>
        <taxon>Pseudomonadota</taxon>
        <taxon>Alphaproteobacteria</taxon>
        <taxon>Sphingomonadales</taxon>
        <taxon>Sphingomonadaceae</taxon>
        <taxon>Sphingomonas</taxon>
    </lineage>
</organism>
<comment type="catalytic activity">
    <reaction evidence="1">
        <text>ATP + protein L-histidine = ADP + protein N-phospho-L-histidine.</text>
        <dbReference type="EC" id="2.7.13.3"/>
    </reaction>
</comment>
<evidence type="ECO:0000256" key="7">
    <source>
        <dbReference type="ARBA" id="ARBA00022840"/>
    </source>
</evidence>
<dbReference type="InterPro" id="IPR036890">
    <property type="entry name" value="HATPase_C_sf"/>
</dbReference>
<protein>
    <recommendedName>
        <fullName evidence="2">histidine kinase</fullName>
        <ecNumber evidence="2">2.7.13.3</ecNumber>
    </recommendedName>
</protein>
<dbReference type="Pfam" id="PF08448">
    <property type="entry name" value="PAS_4"/>
    <property type="match status" value="1"/>
</dbReference>
<keyword evidence="10" id="KW-1185">Reference proteome</keyword>
<dbReference type="EMBL" id="RWJF01000001">
    <property type="protein sequence ID" value="RST30323.1"/>
    <property type="molecule type" value="Genomic_DNA"/>
</dbReference>